<dbReference type="InterPro" id="IPR050622">
    <property type="entry name" value="CPA3_antiporter_subunitB"/>
</dbReference>
<dbReference type="InterPro" id="IPR025383">
    <property type="entry name" value="MrpA_C/MbhD"/>
</dbReference>
<keyword evidence="6 7" id="KW-0472">Membrane</keyword>
<dbReference type="NCBIfam" id="NF009162">
    <property type="entry name" value="PRK12508.1"/>
    <property type="match status" value="1"/>
</dbReference>
<comment type="subcellular location">
    <subcellularLocation>
        <location evidence="1">Cell membrane</location>
        <topology evidence="1">Multi-pass membrane protein</topology>
    </subcellularLocation>
</comment>
<evidence type="ECO:0000256" key="7">
    <source>
        <dbReference type="SAM" id="Phobius"/>
    </source>
</evidence>
<feature type="transmembrane region" description="Helical" evidence="7">
    <location>
        <begin position="222"/>
        <end position="241"/>
    </location>
</feature>
<dbReference type="GO" id="GO:0005886">
    <property type="term" value="C:plasma membrane"/>
    <property type="evidence" value="ECO:0007669"/>
    <property type="project" value="UniProtKB-SubCell"/>
</dbReference>
<evidence type="ECO:0000313" key="12">
    <source>
        <dbReference type="Proteomes" id="UP000596063"/>
    </source>
</evidence>
<keyword evidence="5 7" id="KW-1133">Transmembrane helix</keyword>
<dbReference type="InterPro" id="IPR046806">
    <property type="entry name" value="MrpA_C/MbhE"/>
</dbReference>
<comment type="similarity">
    <text evidence="2">Belongs to the CPA3 antiporters (TC 2.A.63) subunit B family.</text>
</comment>
<feature type="transmembrane region" description="Helical" evidence="7">
    <location>
        <begin position="57"/>
        <end position="75"/>
    </location>
</feature>
<evidence type="ECO:0000256" key="1">
    <source>
        <dbReference type="ARBA" id="ARBA00004651"/>
    </source>
</evidence>
<dbReference type="PANTHER" id="PTHR33932">
    <property type="entry name" value="NA(+)/H(+) ANTIPORTER SUBUNIT B"/>
    <property type="match status" value="1"/>
</dbReference>
<proteinExistence type="inferred from homology"/>
<dbReference type="NCBIfam" id="NF009159">
    <property type="entry name" value="PRK12504.1"/>
    <property type="match status" value="1"/>
</dbReference>
<feature type="domain" description="Na+/H+ antiporter MnhB subunit-related protein" evidence="8">
    <location>
        <begin position="191"/>
        <end position="312"/>
    </location>
</feature>
<evidence type="ECO:0000259" key="9">
    <source>
        <dbReference type="Pfam" id="PF13244"/>
    </source>
</evidence>
<keyword evidence="3" id="KW-1003">Cell membrane</keyword>
<keyword evidence="12" id="KW-1185">Reference proteome</keyword>
<evidence type="ECO:0000256" key="2">
    <source>
        <dbReference type="ARBA" id="ARBA00009425"/>
    </source>
</evidence>
<name>A0A7T4R4J4_9GAMM</name>
<dbReference type="RefSeq" id="WP_198571694.1">
    <property type="nucleotide sequence ID" value="NZ_CP066167.1"/>
</dbReference>
<evidence type="ECO:0000256" key="4">
    <source>
        <dbReference type="ARBA" id="ARBA00022692"/>
    </source>
</evidence>
<evidence type="ECO:0000313" key="11">
    <source>
        <dbReference type="EMBL" id="QQD20219.1"/>
    </source>
</evidence>
<dbReference type="Pfam" id="PF20501">
    <property type="entry name" value="MbhE"/>
    <property type="match status" value="1"/>
</dbReference>
<dbReference type="PANTHER" id="PTHR33932:SF4">
    <property type="entry name" value="NA(+)_H(+) ANTIPORTER SUBUNIT B"/>
    <property type="match status" value="1"/>
</dbReference>
<dbReference type="NCBIfam" id="NF009161">
    <property type="entry name" value="PRK12507.1"/>
    <property type="match status" value="1"/>
</dbReference>
<evidence type="ECO:0000256" key="3">
    <source>
        <dbReference type="ARBA" id="ARBA00022475"/>
    </source>
</evidence>
<dbReference type="Pfam" id="PF04039">
    <property type="entry name" value="MnhB"/>
    <property type="match status" value="1"/>
</dbReference>
<feature type="domain" description="MrpA C-terminal/MbhD" evidence="9">
    <location>
        <begin position="12"/>
        <end position="73"/>
    </location>
</feature>
<keyword evidence="4 7" id="KW-0812">Transmembrane</keyword>
<dbReference type="InterPro" id="IPR007182">
    <property type="entry name" value="MnhB"/>
</dbReference>
<dbReference type="Proteomes" id="UP000596063">
    <property type="component" value="Chromosome"/>
</dbReference>
<dbReference type="Pfam" id="PF13244">
    <property type="entry name" value="MbhD"/>
    <property type="match status" value="1"/>
</dbReference>
<organism evidence="11 12">
    <name type="scientific">Spongiibacter nanhainus</name>
    <dbReference type="NCBI Taxonomy" id="2794344"/>
    <lineage>
        <taxon>Bacteria</taxon>
        <taxon>Pseudomonadati</taxon>
        <taxon>Pseudomonadota</taxon>
        <taxon>Gammaproteobacteria</taxon>
        <taxon>Cellvibrionales</taxon>
        <taxon>Spongiibacteraceae</taxon>
        <taxon>Spongiibacter</taxon>
    </lineage>
</organism>
<reference evidence="11 12" key="1">
    <citation type="submission" date="2020-12" db="EMBL/GenBank/DDBJ databases">
        <authorList>
            <person name="Shan Y."/>
        </authorList>
    </citation>
    <scope>NUCLEOTIDE SEQUENCE [LARGE SCALE GENOMIC DNA]</scope>
    <source>
        <strain evidence="12">csc3.9</strain>
    </source>
</reference>
<protein>
    <submittedName>
        <fullName evidence="11">Na(+)/H(+) antiporter subunit B</fullName>
    </submittedName>
</protein>
<feature type="transmembrane region" description="Helical" evidence="7">
    <location>
        <begin position="191"/>
        <end position="210"/>
    </location>
</feature>
<accession>A0A7T4R4J4</accession>
<feature type="transmembrane region" description="Helical" evidence="7">
    <location>
        <begin position="253"/>
        <end position="273"/>
    </location>
</feature>
<feature type="domain" description="MrpA C-terminal/MbhE" evidence="10">
    <location>
        <begin position="105"/>
        <end position="172"/>
    </location>
</feature>
<dbReference type="EMBL" id="CP066167">
    <property type="protein sequence ID" value="QQD20219.1"/>
    <property type="molecule type" value="Genomic_DNA"/>
</dbReference>
<dbReference type="KEGG" id="snan:I6N98_16810"/>
<sequence>MELLLDISLLSMLVATAVGIALSRDLLAAVMLSSIYGLLSANFFVNMDAVDVAFTEASVGAGISPLLMFATLAIVGRHERYPHQRALAALLLVALTGALLILATFDMPAFGAVDAPAQTHVAPRYINDSYSEIGIPNIVTSVLASYRGFDTFGEVVVVFAAAVGVLSLLTVSQSASSRVPEHLLKASHHKILRVVSKVLIAPILLFALYVQFHGDYGPGGGFQAGVIFAAAIIVYTMLFGLEAARQVINVTVVRILAAVGVLLYGSVGVVAMLNGKNFLDYDALAHDPLHGQHYGIIVIELGVGITVAAVMILIYFSFAGRLIDRSPDA</sequence>
<feature type="transmembrane region" description="Helical" evidence="7">
    <location>
        <begin position="293"/>
        <end position="316"/>
    </location>
</feature>
<feature type="transmembrane region" description="Helical" evidence="7">
    <location>
        <begin position="87"/>
        <end position="105"/>
    </location>
</feature>
<gene>
    <name evidence="11" type="ORF">I6N98_16810</name>
</gene>
<evidence type="ECO:0000259" key="10">
    <source>
        <dbReference type="Pfam" id="PF20501"/>
    </source>
</evidence>
<feature type="transmembrane region" description="Helical" evidence="7">
    <location>
        <begin position="151"/>
        <end position="171"/>
    </location>
</feature>
<feature type="transmembrane region" description="Helical" evidence="7">
    <location>
        <begin position="12"/>
        <end position="37"/>
    </location>
</feature>
<dbReference type="AlphaFoldDB" id="A0A7T4R4J4"/>
<evidence type="ECO:0000256" key="5">
    <source>
        <dbReference type="ARBA" id="ARBA00022989"/>
    </source>
</evidence>
<evidence type="ECO:0000259" key="8">
    <source>
        <dbReference type="Pfam" id="PF04039"/>
    </source>
</evidence>
<evidence type="ECO:0000256" key="6">
    <source>
        <dbReference type="ARBA" id="ARBA00023136"/>
    </source>
</evidence>